<keyword evidence="1" id="KW-0472">Membrane</keyword>
<feature type="transmembrane region" description="Helical" evidence="1">
    <location>
        <begin position="9"/>
        <end position="28"/>
    </location>
</feature>
<accession>A0A1I6BDX7</accession>
<protein>
    <submittedName>
        <fullName evidence="2">Uncharacterized protein</fullName>
    </submittedName>
</protein>
<gene>
    <name evidence="2" type="ORF">SAMN02745910_03498</name>
</gene>
<keyword evidence="1" id="KW-1133">Transmembrane helix</keyword>
<feature type="transmembrane region" description="Helical" evidence="1">
    <location>
        <begin position="34"/>
        <end position="52"/>
    </location>
</feature>
<dbReference type="EMBL" id="FOXX01000009">
    <property type="protein sequence ID" value="SFQ78987.1"/>
    <property type="molecule type" value="Genomic_DNA"/>
</dbReference>
<dbReference type="Proteomes" id="UP000182762">
    <property type="component" value="Unassembled WGS sequence"/>
</dbReference>
<sequence length="64" mass="7317">MNPKAIEKLIFALVGILLALFLFVWGPMELSRSTSRWIIAGYIVLYVIYRFIVDINKLKKGGTD</sequence>
<reference evidence="2 3" key="1">
    <citation type="submission" date="2016-10" db="EMBL/GenBank/DDBJ databases">
        <authorList>
            <person name="Varghese N."/>
            <person name="Submissions S."/>
        </authorList>
    </citation>
    <scope>NUCLEOTIDE SEQUENCE [LARGE SCALE GENOMIC DNA]</scope>
    <source>
        <strain evidence="2 3">DSM 13796</strain>
    </source>
</reference>
<evidence type="ECO:0000256" key="1">
    <source>
        <dbReference type="SAM" id="Phobius"/>
    </source>
</evidence>
<evidence type="ECO:0000313" key="2">
    <source>
        <dbReference type="EMBL" id="SFQ78987.1"/>
    </source>
</evidence>
<keyword evidence="3" id="KW-1185">Reference proteome</keyword>
<proteinExistence type="predicted"/>
<organism evidence="2 3">
    <name type="scientific">Priestia endophytica DSM 13796</name>
    <dbReference type="NCBI Taxonomy" id="1121089"/>
    <lineage>
        <taxon>Bacteria</taxon>
        <taxon>Bacillati</taxon>
        <taxon>Bacillota</taxon>
        <taxon>Bacilli</taxon>
        <taxon>Bacillales</taxon>
        <taxon>Bacillaceae</taxon>
        <taxon>Priestia</taxon>
    </lineage>
</organism>
<keyword evidence="1" id="KW-0812">Transmembrane</keyword>
<comment type="caution">
    <text evidence="2">The sequence shown here is derived from an EMBL/GenBank/DDBJ whole genome shotgun (WGS) entry which is preliminary data.</text>
</comment>
<dbReference type="GeneID" id="93712094"/>
<name>A0A1I6BDX7_9BACI</name>
<evidence type="ECO:0000313" key="3">
    <source>
        <dbReference type="Proteomes" id="UP000182762"/>
    </source>
</evidence>
<dbReference type="RefSeq" id="WP_061805833.1">
    <property type="nucleotide sequence ID" value="NZ_FOXX01000009.1"/>
</dbReference>